<feature type="compositionally biased region" description="Basic and acidic residues" evidence="7">
    <location>
        <begin position="517"/>
        <end position="527"/>
    </location>
</feature>
<feature type="repeat" description="WD" evidence="6">
    <location>
        <begin position="295"/>
        <end position="330"/>
    </location>
</feature>
<dbReference type="Pfam" id="PF00400">
    <property type="entry name" value="WD40"/>
    <property type="match status" value="1"/>
</dbReference>
<dbReference type="InterPro" id="IPR019775">
    <property type="entry name" value="WD40_repeat_CS"/>
</dbReference>
<dbReference type="GO" id="GO:0030686">
    <property type="term" value="C:90S preribosome"/>
    <property type="evidence" value="ECO:0007669"/>
    <property type="project" value="TreeGrafter"/>
</dbReference>
<evidence type="ECO:0000313" key="10">
    <source>
        <dbReference type="RefSeq" id="XP_018023565.1"/>
    </source>
</evidence>
<dbReference type="OMA" id="EFLPYHW"/>
<proteinExistence type="predicted"/>
<evidence type="ECO:0000256" key="7">
    <source>
        <dbReference type="SAM" id="MobiDB-lite"/>
    </source>
</evidence>
<dbReference type="InterPro" id="IPR012952">
    <property type="entry name" value="BING4_C_dom"/>
</dbReference>
<dbReference type="KEGG" id="hazt:108679459"/>
<accession>A0A8B7PC35</accession>
<dbReference type="Pfam" id="PF08149">
    <property type="entry name" value="BING4CT"/>
    <property type="match status" value="1"/>
</dbReference>
<keyword evidence="3 6" id="KW-0853">WD repeat</keyword>
<dbReference type="FunFam" id="2.130.10.10:FF:000378">
    <property type="entry name" value="U3 small nucleolar RNA-associated protein 7"/>
    <property type="match status" value="1"/>
</dbReference>
<dbReference type="InterPro" id="IPR036322">
    <property type="entry name" value="WD40_repeat_dom_sf"/>
</dbReference>
<evidence type="ECO:0000256" key="3">
    <source>
        <dbReference type="ARBA" id="ARBA00022574"/>
    </source>
</evidence>
<feature type="compositionally biased region" description="Polar residues" evidence="7">
    <location>
        <begin position="1"/>
        <end position="12"/>
    </location>
</feature>
<gene>
    <name evidence="10" type="primary">LOC108679459</name>
</gene>
<dbReference type="SMART" id="SM00320">
    <property type="entry name" value="WD40"/>
    <property type="match status" value="3"/>
</dbReference>
<dbReference type="PROSITE" id="PS00678">
    <property type="entry name" value="WD_REPEATS_1"/>
    <property type="match status" value="1"/>
</dbReference>
<evidence type="ECO:0000256" key="5">
    <source>
        <dbReference type="ARBA" id="ARBA00023242"/>
    </source>
</evidence>
<dbReference type="RefSeq" id="XP_018023565.1">
    <property type="nucleotide sequence ID" value="XM_018168076.1"/>
</dbReference>
<dbReference type="InterPro" id="IPR001680">
    <property type="entry name" value="WD40_rpt"/>
</dbReference>
<evidence type="ECO:0000259" key="8">
    <source>
        <dbReference type="SMART" id="SM01033"/>
    </source>
</evidence>
<feature type="region of interest" description="Disordered" evidence="7">
    <location>
        <begin position="1"/>
        <end position="41"/>
    </location>
</feature>
<dbReference type="AlphaFoldDB" id="A0A8B7PC35"/>
<keyword evidence="4" id="KW-0677">Repeat</keyword>
<dbReference type="GeneID" id="108679459"/>
<dbReference type="PROSITE" id="PS50082">
    <property type="entry name" value="WD_REPEATS_2"/>
    <property type="match status" value="1"/>
</dbReference>
<feature type="region of interest" description="Disordered" evidence="7">
    <location>
        <begin position="517"/>
        <end position="563"/>
    </location>
</feature>
<dbReference type="Proteomes" id="UP000694843">
    <property type="component" value="Unplaced"/>
</dbReference>
<dbReference type="PANTHER" id="PTHR14085">
    <property type="entry name" value="WD-REPEAT PROTEIN BING4"/>
    <property type="match status" value="1"/>
</dbReference>
<dbReference type="Gene3D" id="2.130.10.10">
    <property type="entry name" value="YVTN repeat-like/Quinoprotein amine dehydrogenase"/>
    <property type="match status" value="1"/>
</dbReference>
<dbReference type="InterPro" id="IPR040315">
    <property type="entry name" value="WDR46/Utp7"/>
</dbReference>
<feature type="domain" description="BING4 C-terminal" evidence="8">
    <location>
        <begin position="377"/>
        <end position="455"/>
    </location>
</feature>
<keyword evidence="9" id="KW-1185">Reference proteome</keyword>
<dbReference type="PANTHER" id="PTHR14085:SF3">
    <property type="entry name" value="WD REPEAT-CONTAINING PROTEIN 46"/>
    <property type="match status" value="1"/>
</dbReference>
<feature type="compositionally biased region" description="Basic and acidic residues" evidence="7">
    <location>
        <begin position="20"/>
        <end position="41"/>
    </location>
</feature>
<dbReference type="SMART" id="SM01033">
    <property type="entry name" value="BING4CT"/>
    <property type="match status" value="1"/>
</dbReference>
<reference evidence="10" key="1">
    <citation type="submission" date="2025-08" db="UniProtKB">
        <authorList>
            <consortium name="RefSeq"/>
        </authorList>
    </citation>
    <scope>IDENTIFICATION</scope>
</reference>
<organism evidence="9 10">
    <name type="scientific">Hyalella azteca</name>
    <name type="common">Amphipod</name>
    <dbReference type="NCBI Taxonomy" id="294128"/>
    <lineage>
        <taxon>Eukaryota</taxon>
        <taxon>Metazoa</taxon>
        <taxon>Ecdysozoa</taxon>
        <taxon>Arthropoda</taxon>
        <taxon>Crustacea</taxon>
        <taxon>Multicrustacea</taxon>
        <taxon>Malacostraca</taxon>
        <taxon>Eumalacostraca</taxon>
        <taxon>Peracarida</taxon>
        <taxon>Amphipoda</taxon>
        <taxon>Senticaudata</taxon>
        <taxon>Talitrida</taxon>
        <taxon>Talitroidea</taxon>
        <taxon>Hyalellidae</taxon>
        <taxon>Hyalella</taxon>
    </lineage>
</organism>
<dbReference type="PROSITE" id="PS50294">
    <property type="entry name" value="WD_REPEATS_REGION"/>
    <property type="match status" value="1"/>
</dbReference>
<dbReference type="SUPFAM" id="SSF50978">
    <property type="entry name" value="WD40 repeat-like"/>
    <property type="match status" value="1"/>
</dbReference>
<feature type="compositionally biased region" description="Acidic residues" evidence="7">
    <location>
        <begin position="528"/>
        <end position="539"/>
    </location>
</feature>
<sequence>MEEPVTRSSEFTKNPKKSKWHQEKMRRNSQREAREKFPDRRPIDPELLKKYNYGHGMSKYPNLARDKFRAIKIKQREVLIQQSRKDTARAEVLLTEQPGCIEVAPGASTTEVTQKNILQAADITTKKKSFSLQLDSFGPYCFQYFRDGRHLALAGQLGHLATFNWLTKKLTMELNAMESLHDVVWLQDTSAIAVAQKKWMSIYDDRGTELHVVKRFYDITKLDYLPYHFLLTGLSGQGNLHYLDVSLGKEVILIQPKQPRAVAMVNSPFNGVMATAHSGLVCMWTPNYNEPVASMLCHKSNISALTYDPAGRYLLTAAYDRKVNIWDARNLGSQLQSLSMPHSVVSSMSVSQTGLVALACGRDVNIYKGLKEGNLTPYLHHPLETKVHQVQFCPYEDVLGVTSRSGFSSLIVPGAGEANFDAYEANPFSNRTTRRETLVKNLLEKIPYEHITLDPRTVTQVDVPSLEEKMEEKRRLIYMKVPKIDPNPRYRMKGKSGSAQTARRKLIKREVHKKRYIDRLKRAREGAGIDDDNDDDDTSADTSDTKHAIKRPTNIIDVFKKRK</sequence>
<comment type="subcellular location">
    <subcellularLocation>
        <location evidence="1">Nucleus</location>
        <location evidence="1">Nucleolus</location>
    </subcellularLocation>
</comment>
<dbReference type="GO" id="GO:0032040">
    <property type="term" value="C:small-subunit processome"/>
    <property type="evidence" value="ECO:0007669"/>
    <property type="project" value="TreeGrafter"/>
</dbReference>
<evidence type="ECO:0000256" key="4">
    <source>
        <dbReference type="ARBA" id="ARBA00022737"/>
    </source>
</evidence>
<evidence type="ECO:0000256" key="2">
    <source>
        <dbReference type="ARBA" id="ARBA00022552"/>
    </source>
</evidence>
<evidence type="ECO:0000313" key="9">
    <source>
        <dbReference type="Proteomes" id="UP000694843"/>
    </source>
</evidence>
<evidence type="ECO:0000256" key="1">
    <source>
        <dbReference type="ARBA" id="ARBA00004604"/>
    </source>
</evidence>
<keyword evidence="5" id="KW-0539">Nucleus</keyword>
<dbReference type="OrthoDB" id="10251154at2759"/>
<evidence type="ECO:0000256" key="6">
    <source>
        <dbReference type="PROSITE-ProRule" id="PRU00221"/>
    </source>
</evidence>
<dbReference type="GO" id="GO:0000462">
    <property type="term" value="P:maturation of SSU-rRNA from tricistronic rRNA transcript (SSU-rRNA, 5.8S rRNA, LSU-rRNA)"/>
    <property type="evidence" value="ECO:0007669"/>
    <property type="project" value="TreeGrafter"/>
</dbReference>
<protein>
    <submittedName>
        <fullName evidence="10">WD repeat-containing protein 46</fullName>
    </submittedName>
</protein>
<keyword evidence="2" id="KW-0698">rRNA processing</keyword>
<dbReference type="InterPro" id="IPR015943">
    <property type="entry name" value="WD40/YVTN_repeat-like_dom_sf"/>
</dbReference>
<name>A0A8B7PC35_HYAAZ</name>